<accession>A0A6I9N846</accession>
<dbReference type="RefSeq" id="XP_010774169.1">
    <property type="nucleotide sequence ID" value="XM_010775867.1"/>
</dbReference>
<keyword evidence="2" id="KW-1185">Reference proteome</keyword>
<evidence type="ECO:0000313" key="2">
    <source>
        <dbReference type="Proteomes" id="UP000504611"/>
    </source>
</evidence>
<organism evidence="2 3">
    <name type="scientific">Notothenia coriiceps</name>
    <name type="common">black rockcod</name>
    <dbReference type="NCBI Taxonomy" id="8208"/>
    <lineage>
        <taxon>Eukaryota</taxon>
        <taxon>Metazoa</taxon>
        <taxon>Chordata</taxon>
        <taxon>Craniata</taxon>
        <taxon>Vertebrata</taxon>
        <taxon>Euteleostomi</taxon>
        <taxon>Actinopterygii</taxon>
        <taxon>Neopterygii</taxon>
        <taxon>Teleostei</taxon>
        <taxon>Neoteleostei</taxon>
        <taxon>Acanthomorphata</taxon>
        <taxon>Eupercaria</taxon>
        <taxon>Perciformes</taxon>
        <taxon>Notothenioidei</taxon>
        <taxon>Nototheniidae</taxon>
        <taxon>Notothenia</taxon>
    </lineage>
</organism>
<feature type="compositionally biased region" description="Basic and acidic residues" evidence="1">
    <location>
        <begin position="199"/>
        <end position="216"/>
    </location>
</feature>
<gene>
    <name evidence="3" type="primary">LOC104949503</name>
</gene>
<proteinExistence type="predicted"/>
<sequence length="251" mass="28346">MRPRSRLLSKRRLLLPTIREGSEEMVRDLNEANTLHISAHGGQAVSSEDYLLSICHLAHPTFPNREVSSDNIHRRLRFSRLSVTTSSTFEFAPTEEAIDMQQGEEKELNDELMFGNSDPLECLYGHQSSLSGGVRRAFGEGRFIRNHRSLWEGQTRSRAYSIPPDSSPDLLHQRKSSCPELHTSTTPSIPTEHSFPQAEARREVPAEGGAEGERQNPSRKQSLISQWISDCRSAWREARVRACMLPAIAEI</sequence>
<feature type="region of interest" description="Disordered" evidence="1">
    <location>
        <begin position="154"/>
        <end position="223"/>
    </location>
</feature>
<dbReference type="Proteomes" id="UP000504611">
    <property type="component" value="Unplaced"/>
</dbReference>
<dbReference type="PANTHER" id="PTHR15426:SF6">
    <property type="entry name" value="PROTEIN DEPP1"/>
    <property type="match status" value="1"/>
</dbReference>
<dbReference type="KEGG" id="ncc:104949503"/>
<reference evidence="3" key="1">
    <citation type="submission" date="2025-08" db="UniProtKB">
        <authorList>
            <consortium name="RefSeq"/>
        </authorList>
    </citation>
    <scope>IDENTIFICATION</scope>
    <source>
        <tissue evidence="3">Muscle</tissue>
    </source>
</reference>
<dbReference type="OrthoDB" id="9891865at2759"/>
<dbReference type="PANTHER" id="PTHR15426">
    <property type="entry name" value="PROTEIN DEPP1"/>
    <property type="match status" value="1"/>
</dbReference>
<protein>
    <submittedName>
        <fullName evidence="3">Uncharacterized protein</fullName>
    </submittedName>
</protein>
<dbReference type="AlphaFoldDB" id="A0A6I9N846"/>
<dbReference type="InterPro" id="IPR020133">
    <property type="entry name" value="DEPP"/>
</dbReference>
<dbReference type="GO" id="GO:0010506">
    <property type="term" value="P:regulation of autophagy"/>
    <property type="evidence" value="ECO:0007669"/>
    <property type="project" value="TreeGrafter"/>
</dbReference>
<feature type="compositionally biased region" description="Polar residues" evidence="1">
    <location>
        <begin position="182"/>
        <end position="191"/>
    </location>
</feature>
<dbReference type="GO" id="GO:0005739">
    <property type="term" value="C:mitochondrion"/>
    <property type="evidence" value="ECO:0007669"/>
    <property type="project" value="TreeGrafter"/>
</dbReference>
<dbReference type="GeneID" id="104949503"/>
<evidence type="ECO:0000313" key="3">
    <source>
        <dbReference type="RefSeq" id="XP_010774169.1"/>
    </source>
</evidence>
<name>A0A6I9N846_9TELE</name>
<evidence type="ECO:0000256" key="1">
    <source>
        <dbReference type="SAM" id="MobiDB-lite"/>
    </source>
</evidence>